<gene>
    <name evidence="8" type="ORF">HHI36_002013</name>
</gene>
<keyword evidence="6" id="KW-0812">Transmembrane</keyword>
<keyword evidence="6" id="KW-1133">Transmembrane helix</keyword>
<protein>
    <recommendedName>
        <fullName evidence="7">Peptidase S1 domain-containing protein</fullName>
    </recommendedName>
</protein>
<name>A0ABD2P9Q4_9CUCU</name>
<keyword evidence="2" id="KW-0645">Protease</keyword>
<dbReference type="Proteomes" id="UP001516400">
    <property type="component" value="Unassembled WGS sequence"/>
</dbReference>
<comment type="similarity">
    <text evidence="1">Belongs to the peptidase S1 family.</text>
</comment>
<evidence type="ECO:0000259" key="7">
    <source>
        <dbReference type="PROSITE" id="PS50240"/>
    </source>
</evidence>
<dbReference type="GO" id="GO:0008236">
    <property type="term" value="F:serine-type peptidase activity"/>
    <property type="evidence" value="ECO:0007669"/>
    <property type="project" value="UniProtKB-KW"/>
</dbReference>
<keyword evidence="4" id="KW-0720">Serine protease</keyword>
<evidence type="ECO:0000313" key="9">
    <source>
        <dbReference type="Proteomes" id="UP001516400"/>
    </source>
</evidence>
<feature type="transmembrane region" description="Helical" evidence="6">
    <location>
        <begin position="250"/>
        <end position="275"/>
    </location>
</feature>
<keyword evidence="5" id="KW-1015">Disulfide bond</keyword>
<keyword evidence="9" id="KW-1185">Reference proteome</keyword>
<dbReference type="InterPro" id="IPR001314">
    <property type="entry name" value="Peptidase_S1A"/>
</dbReference>
<dbReference type="PANTHER" id="PTHR24276:SF98">
    <property type="entry name" value="FI18310P1-RELATED"/>
    <property type="match status" value="1"/>
</dbReference>
<sequence>MVDGSSLIASVIITLFNIAFANFKVEYPNISNYPYMVSIRSNEGPFKHFCSGSLIRSQWVLTSAYCMNNSPAVPNLMVTGVQTRDVRKIFYHEEFNPTQLLNDIALVLLHEPFQLTVKVCSIPLYRMDISMKSKCKTIEVLGFEDNILVKYKHTIISDKQCSEREGTEFTVNNFCGTAENMTSCSRDSGGPAVCRDFCFGVTIYGCPWEGSYSFFTRVDRYLNFLKKTMKEDLSSLKRRVFLEKRSASNFMGFGIMIGIIIILLIIVCLTFGIPLRSGQQFHLVRSCPICSLGGEKPYSHSPFGTEPIDLPLENQLLLTALHVWDYFARAPFDILKHLYRMDMHIGLSLLF</sequence>
<evidence type="ECO:0000256" key="5">
    <source>
        <dbReference type="ARBA" id="ARBA00023157"/>
    </source>
</evidence>
<accession>A0ABD2P9Q4</accession>
<dbReference type="EMBL" id="JABFTP020000185">
    <property type="protein sequence ID" value="KAL3287545.1"/>
    <property type="molecule type" value="Genomic_DNA"/>
</dbReference>
<organism evidence="8 9">
    <name type="scientific">Cryptolaemus montrouzieri</name>
    <dbReference type="NCBI Taxonomy" id="559131"/>
    <lineage>
        <taxon>Eukaryota</taxon>
        <taxon>Metazoa</taxon>
        <taxon>Ecdysozoa</taxon>
        <taxon>Arthropoda</taxon>
        <taxon>Hexapoda</taxon>
        <taxon>Insecta</taxon>
        <taxon>Pterygota</taxon>
        <taxon>Neoptera</taxon>
        <taxon>Endopterygota</taxon>
        <taxon>Coleoptera</taxon>
        <taxon>Polyphaga</taxon>
        <taxon>Cucujiformia</taxon>
        <taxon>Coccinelloidea</taxon>
        <taxon>Coccinellidae</taxon>
        <taxon>Scymninae</taxon>
        <taxon>Scymnini</taxon>
        <taxon>Cryptolaemus</taxon>
    </lineage>
</organism>
<dbReference type="AlphaFoldDB" id="A0ABD2P9Q4"/>
<keyword evidence="3" id="KW-0378">Hydrolase</keyword>
<evidence type="ECO:0000256" key="1">
    <source>
        <dbReference type="ARBA" id="ARBA00007664"/>
    </source>
</evidence>
<dbReference type="InterPro" id="IPR050430">
    <property type="entry name" value="Peptidase_S1"/>
</dbReference>
<comment type="caution">
    <text evidence="8">The sequence shown here is derived from an EMBL/GenBank/DDBJ whole genome shotgun (WGS) entry which is preliminary data.</text>
</comment>
<evidence type="ECO:0000256" key="6">
    <source>
        <dbReference type="SAM" id="Phobius"/>
    </source>
</evidence>
<dbReference type="PANTHER" id="PTHR24276">
    <property type="entry name" value="POLYSERASE-RELATED"/>
    <property type="match status" value="1"/>
</dbReference>
<reference evidence="8 9" key="1">
    <citation type="journal article" date="2021" name="BMC Biol.">
        <title>Horizontally acquired antibacterial genes associated with adaptive radiation of ladybird beetles.</title>
        <authorList>
            <person name="Li H.S."/>
            <person name="Tang X.F."/>
            <person name="Huang Y.H."/>
            <person name="Xu Z.Y."/>
            <person name="Chen M.L."/>
            <person name="Du X.Y."/>
            <person name="Qiu B.Y."/>
            <person name="Chen P.T."/>
            <person name="Zhang W."/>
            <person name="Slipinski A."/>
            <person name="Escalona H.E."/>
            <person name="Waterhouse R.M."/>
            <person name="Zwick A."/>
            <person name="Pang H."/>
        </authorList>
    </citation>
    <scope>NUCLEOTIDE SEQUENCE [LARGE SCALE GENOMIC DNA]</scope>
    <source>
        <strain evidence="8">SYSU2018</strain>
    </source>
</reference>
<dbReference type="SMART" id="SM00020">
    <property type="entry name" value="Tryp_SPc"/>
    <property type="match status" value="1"/>
</dbReference>
<dbReference type="GO" id="GO:0006508">
    <property type="term" value="P:proteolysis"/>
    <property type="evidence" value="ECO:0007669"/>
    <property type="project" value="UniProtKB-KW"/>
</dbReference>
<dbReference type="InterPro" id="IPR001254">
    <property type="entry name" value="Trypsin_dom"/>
</dbReference>
<evidence type="ECO:0000256" key="2">
    <source>
        <dbReference type="ARBA" id="ARBA00022670"/>
    </source>
</evidence>
<dbReference type="PRINTS" id="PR00722">
    <property type="entry name" value="CHYMOTRYPSIN"/>
</dbReference>
<dbReference type="PROSITE" id="PS50240">
    <property type="entry name" value="TRYPSIN_DOM"/>
    <property type="match status" value="1"/>
</dbReference>
<dbReference type="CDD" id="cd00190">
    <property type="entry name" value="Tryp_SPc"/>
    <property type="match status" value="1"/>
</dbReference>
<dbReference type="InterPro" id="IPR043504">
    <property type="entry name" value="Peptidase_S1_PA_chymotrypsin"/>
</dbReference>
<evidence type="ECO:0000256" key="4">
    <source>
        <dbReference type="ARBA" id="ARBA00022825"/>
    </source>
</evidence>
<dbReference type="Gene3D" id="2.40.10.10">
    <property type="entry name" value="Trypsin-like serine proteases"/>
    <property type="match status" value="2"/>
</dbReference>
<dbReference type="Pfam" id="PF00089">
    <property type="entry name" value="Trypsin"/>
    <property type="match status" value="1"/>
</dbReference>
<evidence type="ECO:0000313" key="8">
    <source>
        <dbReference type="EMBL" id="KAL3287545.1"/>
    </source>
</evidence>
<proteinExistence type="inferred from homology"/>
<dbReference type="SUPFAM" id="SSF50494">
    <property type="entry name" value="Trypsin-like serine proteases"/>
    <property type="match status" value="1"/>
</dbReference>
<keyword evidence="6" id="KW-0472">Membrane</keyword>
<feature type="domain" description="Peptidase S1" evidence="7">
    <location>
        <begin position="1"/>
        <end position="230"/>
    </location>
</feature>
<evidence type="ECO:0000256" key="3">
    <source>
        <dbReference type="ARBA" id="ARBA00022801"/>
    </source>
</evidence>
<dbReference type="InterPro" id="IPR009003">
    <property type="entry name" value="Peptidase_S1_PA"/>
</dbReference>